<keyword evidence="3" id="KW-0804">Transcription</keyword>
<dbReference type="SMART" id="SM00345">
    <property type="entry name" value="HTH_GNTR"/>
    <property type="match status" value="1"/>
</dbReference>
<dbReference type="Gene3D" id="1.10.10.10">
    <property type="entry name" value="Winged helix-like DNA-binding domain superfamily/Winged helix DNA-binding domain"/>
    <property type="match status" value="1"/>
</dbReference>
<reference evidence="5 6" key="1">
    <citation type="submission" date="2016-11" db="EMBL/GenBank/DDBJ databases">
        <authorList>
            <person name="Jaros S."/>
            <person name="Januszkiewicz K."/>
            <person name="Wedrychowicz H."/>
        </authorList>
    </citation>
    <scope>NUCLEOTIDE SEQUENCE [LARGE SCALE GENOMIC DNA]</scope>
    <source>
        <strain evidence="5 6">DSM 22153</strain>
    </source>
</reference>
<dbReference type="EMBL" id="FRBW01000001">
    <property type="protein sequence ID" value="SHL55136.1"/>
    <property type="molecule type" value="Genomic_DNA"/>
</dbReference>
<dbReference type="OrthoDB" id="6087511at2"/>
<feature type="domain" description="HTH gntR-type" evidence="4">
    <location>
        <begin position="18"/>
        <end position="85"/>
    </location>
</feature>
<sequence length="244" mass="27562">MPCTGLTLEALLAPPIAGKKAAPVYTELKRRIMIGLLTHESPITEQSLAQDFACSQGTIREVLLCLEREELVERLGYQGTYITRLSEQEALTFLRLRLALEGSAIRQSAAQVTCEKMARLRKIAGFYADSRGVEDSIISAELDRLFHQELFTLSGMPALMPTLKRTLLQLHRFTLTRHRGHVMWGDLARDPHKPILDALERRDGEEAQEHLSRHILAFFTQFASDVLYDEFGSTDATELLRKLA</sequence>
<dbReference type="SUPFAM" id="SSF46785">
    <property type="entry name" value="Winged helix' DNA-binding domain"/>
    <property type="match status" value="1"/>
</dbReference>
<evidence type="ECO:0000256" key="2">
    <source>
        <dbReference type="ARBA" id="ARBA00023125"/>
    </source>
</evidence>
<protein>
    <submittedName>
        <fullName evidence="5">Transcriptional regulator, GntR family</fullName>
    </submittedName>
</protein>
<keyword evidence="1" id="KW-0805">Transcription regulation</keyword>
<dbReference type="RefSeq" id="WP_084081694.1">
    <property type="nucleotide sequence ID" value="NZ_FRBW01000001.1"/>
</dbReference>
<dbReference type="InterPro" id="IPR011711">
    <property type="entry name" value="GntR_C"/>
</dbReference>
<accession>A0A1M7BJS3</accession>
<dbReference type="Pfam" id="PF00392">
    <property type="entry name" value="GntR"/>
    <property type="match status" value="1"/>
</dbReference>
<evidence type="ECO:0000313" key="5">
    <source>
        <dbReference type="EMBL" id="SHL55136.1"/>
    </source>
</evidence>
<dbReference type="PROSITE" id="PS50949">
    <property type="entry name" value="HTH_GNTR"/>
    <property type="match status" value="1"/>
</dbReference>
<dbReference type="Proteomes" id="UP000186002">
    <property type="component" value="Unassembled WGS sequence"/>
</dbReference>
<dbReference type="SMART" id="SM00895">
    <property type="entry name" value="FCD"/>
    <property type="match status" value="1"/>
</dbReference>
<proteinExistence type="predicted"/>
<dbReference type="Gene3D" id="1.20.120.530">
    <property type="entry name" value="GntR ligand-binding domain-like"/>
    <property type="match status" value="1"/>
</dbReference>
<evidence type="ECO:0000256" key="1">
    <source>
        <dbReference type="ARBA" id="ARBA00023015"/>
    </source>
</evidence>
<dbReference type="InterPro" id="IPR008920">
    <property type="entry name" value="TF_FadR/GntR_C"/>
</dbReference>
<evidence type="ECO:0000259" key="4">
    <source>
        <dbReference type="PROSITE" id="PS50949"/>
    </source>
</evidence>
<evidence type="ECO:0000313" key="6">
    <source>
        <dbReference type="Proteomes" id="UP000186002"/>
    </source>
</evidence>
<gene>
    <name evidence="5" type="ORF">SAMN05444272_0863</name>
</gene>
<name>A0A1M7BJS3_9HYPH</name>
<dbReference type="STRING" id="735517.SAMN05444272_0863"/>
<dbReference type="InterPro" id="IPR036388">
    <property type="entry name" value="WH-like_DNA-bd_sf"/>
</dbReference>
<dbReference type="PANTHER" id="PTHR43537">
    <property type="entry name" value="TRANSCRIPTIONAL REGULATOR, GNTR FAMILY"/>
    <property type="match status" value="1"/>
</dbReference>
<dbReference type="AlphaFoldDB" id="A0A1M7BJS3"/>
<dbReference type="PANTHER" id="PTHR43537:SF49">
    <property type="entry name" value="TRANSCRIPTIONAL REGULATORY PROTEIN"/>
    <property type="match status" value="1"/>
</dbReference>
<keyword evidence="6" id="KW-1185">Reference proteome</keyword>
<evidence type="ECO:0000256" key="3">
    <source>
        <dbReference type="ARBA" id="ARBA00023163"/>
    </source>
</evidence>
<dbReference type="GO" id="GO:0003677">
    <property type="term" value="F:DNA binding"/>
    <property type="evidence" value="ECO:0007669"/>
    <property type="project" value="UniProtKB-KW"/>
</dbReference>
<organism evidence="5 6">
    <name type="scientific">Roseibium suaedae</name>
    <dbReference type="NCBI Taxonomy" id="735517"/>
    <lineage>
        <taxon>Bacteria</taxon>
        <taxon>Pseudomonadati</taxon>
        <taxon>Pseudomonadota</taxon>
        <taxon>Alphaproteobacteria</taxon>
        <taxon>Hyphomicrobiales</taxon>
        <taxon>Stappiaceae</taxon>
        <taxon>Roseibium</taxon>
    </lineage>
</organism>
<dbReference type="GO" id="GO:0003700">
    <property type="term" value="F:DNA-binding transcription factor activity"/>
    <property type="evidence" value="ECO:0007669"/>
    <property type="project" value="InterPro"/>
</dbReference>
<dbReference type="InterPro" id="IPR036390">
    <property type="entry name" value="WH_DNA-bd_sf"/>
</dbReference>
<dbReference type="SUPFAM" id="SSF48008">
    <property type="entry name" value="GntR ligand-binding domain-like"/>
    <property type="match status" value="1"/>
</dbReference>
<dbReference type="Pfam" id="PF07729">
    <property type="entry name" value="FCD"/>
    <property type="match status" value="1"/>
</dbReference>
<dbReference type="InterPro" id="IPR000524">
    <property type="entry name" value="Tscrpt_reg_HTH_GntR"/>
</dbReference>
<keyword evidence="2" id="KW-0238">DNA-binding</keyword>